<dbReference type="AlphaFoldDB" id="A0A927QWL6"/>
<reference evidence="1" key="1">
    <citation type="submission" date="2020-10" db="EMBL/GenBank/DDBJ databases">
        <title>Sequencing the genomes of 1000 actinobacteria strains.</title>
        <authorList>
            <person name="Klenk H.-P."/>
        </authorList>
    </citation>
    <scope>NUCLEOTIDE SEQUENCE</scope>
    <source>
        <strain evidence="1">DSM 46832</strain>
    </source>
</reference>
<evidence type="ECO:0000313" key="2">
    <source>
        <dbReference type="Proteomes" id="UP000649753"/>
    </source>
</evidence>
<name>A0A927QWL6_9ACTN</name>
<keyword evidence="2" id="KW-1185">Reference proteome</keyword>
<comment type="caution">
    <text evidence="1">The sequence shown here is derived from an EMBL/GenBank/DDBJ whole genome shotgun (WGS) entry which is preliminary data.</text>
</comment>
<proteinExistence type="predicted"/>
<sequence>MSPRPTTITARLELTDSIRTATAEHLTYRVLNGGENA</sequence>
<protein>
    <submittedName>
        <fullName evidence="1">Uncharacterized protein</fullName>
    </submittedName>
</protein>
<evidence type="ECO:0000313" key="1">
    <source>
        <dbReference type="EMBL" id="MBE1485702.1"/>
    </source>
</evidence>
<organism evidence="1 2">
    <name type="scientific">Plantactinospora soyae</name>
    <dbReference type="NCBI Taxonomy" id="1544732"/>
    <lineage>
        <taxon>Bacteria</taxon>
        <taxon>Bacillati</taxon>
        <taxon>Actinomycetota</taxon>
        <taxon>Actinomycetes</taxon>
        <taxon>Micromonosporales</taxon>
        <taxon>Micromonosporaceae</taxon>
        <taxon>Plantactinospora</taxon>
    </lineage>
</organism>
<accession>A0A927QWL6</accession>
<dbReference type="EMBL" id="JADBEB010000001">
    <property type="protein sequence ID" value="MBE1485702.1"/>
    <property type="molecule type" value="Genomic_DNA"/>
</dbReference>
<gene>
    <name evidence="1" type="ORF">H4W31_001340</name>
</gene>
<dbReference type="Proteomes" id="UP000649753">
    <property type="component" value="Unassembled WGS sequence"/>
</dbReference>